<name>A0AAU8JQH9_9VIRU</name>
<sequence>METLSTTNPIPPTGGTNTTVPLGISASTEIKPVPLNSPVFDSDVFSTPHKILIDEFVIKNNQDLYAAVYDWAVRDNKLTSYWPTFEEPKVTPWNLLPAYYSKQVRMEYQLLFYPVKVTNCKVKLDAVIDYVNTLDPTDNSTSFANQNNQFELDDPDGIITFPVPQYYVTNNVNTDMNFFGGGSTLNYPAFVPETKIRFSIANPYHNNNLQPDSFNVLVYLIAVPVMPQNLVGKRIAQYSGATYDLVPYFYSKSNF</sequence>
<evidence type="ECO:0000313" key="2">
    <source>
        <dbReference type="EMBL" id="XCM67653.1"/>
    </source>
</evidence>
<feature type="region of interest" description="Disordered" evidence="1">
    <location>
        <begin position="1"/>
        <end position="21"/>
    </location>
</feature>
<evidence type="ECO:0000256" key="1">
    <source>
        <dbReference type="SAM" id="MobiDB-lite"/>
    </source>
</evidence>
<proteinExistence type="predicted"/>
<dbReference type="EMBL" id="PP872548">
    <property type="protein sequence ID" value="XCM67653.1"/>
    <property type="molecule type" value="Genomic_RNA"/>
</dbReference>
<reference evidence="2" key="2">
    <citation type="submission" date="2024-05" db="EMBL/GenBank/DDBJ databases">
        <authorList>
            <person name="Zell R."/>
            <person name="Groth M."/>
            <person name="Selinka L."/>
            <person name="Selinka H.-C."/>
        </authorList>
    </citation>
    <scope>NUCLEOTIDE SEQUENCE</scope>
    <source>
        <strain evidence="2">TC-ChiPV-2 MR233-17E/130</strain>
    </source>
</reference>
<accession>A0AAU8JQH9</accession>
<protein>
    <submittedName>
        <fullName evidence="2">Structural protein 2</fullName>
    </submittedName>
</protein>
<organism evidence="2">
    <name type="scientific">Chipolycivirus sp</name>
    <dbReference type="NCBI Taxonomy" id="2809300"/>
    <lineage>
        <taxon>Viruses</taxon>
        <taxon>Riboviria</taxon>
        <taxon>Orthornavirae</taxon>
        <taxon>Pisuviricota</taxon>
        <taxon>Pisoniviricetes</taxon>
        <taxon>Picornavirales</taxon>
        <taxon>Polycipiviridae</taxon>
        <taxon>Chipolycivirus</taxon>
    </lineage>
</organism>
<reference evidence="2" key="1">
    <citation type="journal article" date="2024" name="Viruses">
        <title>Diversity of Picorna-Like Viruses in the Teltow Canal, Berlin, Germany.</title>
        <authorList>
            <person name="Zell R."/>
            <person name="Groth M."/>
            <person name="Selinka L."/>
            <person name="Selinka H.-C."/>
        </authorList>
    </citation>
    <scope>NUCLEOTIDE SEQUENCE</scope>
    <source>
        <strain evidence="2">TC-ChiPV-2 MR233-17E/130</strain>
    </source>
</reference>